<keyword evidence="3" id="KW-1185">Reference proteome</keyword>
<feature type="transmembrane region" description="Helical" evidence="1">
    <location>
        <begin position="207"/>
        <end position="227"/>
    </location>
</feature>
<protein>
    <recommendedName>
        <fullName evidence="4">Dolichyl-phosphate-mannose-protein mannosyltransferase</fullName>
    </recommendedName>
</protein>
<feature type="transmembrane region" description="Helical" evidence="1">
    <location>
        <begin position="287"/>
        <end position="306"/>
    </location>
</feature>
<dbReference type="EMBL" id="FOKV01000001">
    <property type="protein sequence ID" value="SFB76840.1"/>
    <property type="molecule type" value="Genomic_DNA"/>
</dbReference>
<sequence length="309" mass="35609">MLTSFFAKSKPINITLVLVLLSGFFIAANFQNWFLDFEILKFFKILGVFLALMLALFLLNFIAKKNDLTQRSAYKILLFSVFCASFFSLLKDYNVIVSATLILLALRRIISLKSQITVEKKIFDAAFWICIASLFYFWSILFLLIVLGGIIIYSPRPKNWLIPITSAVCVYLIYCSIHLLIYDQFYLISDWYQPYNFDFSNYQSFKFLTPISIILALTLWSLVYYFSIIQKAGVSLRPSLNLILFTLIIGVSVGILAPSKNGSELIFFFIPLSIIVSNYFDTGRDKIFREILLLILILMPFGVLFIQNK</sequence>
<evidence type="ECO:0000313" key="3">
    <source>
        <dbReference type="Proteomes" id="UP000199438"/>
    </source>
</evidence>
<feature type="transmembrane region" description="Helical" evidence="1">
    <location>
        <begin position="75"/>
        <end position="106"/>
    </location>
</feature>
<reference evidence="3" key="1">
    <citation type="submission" date="2016-10" db="EMBL/GenBank/DDBJ databases">
        <authorList>
            <person name="Varghese N."/>
            <person name="Submissions S."/>
        </authorList>
    </citation>
    <scope>NUCLEOTIDE SEQUENCE [LARGE SCALE GENOMIC DNA]</scope>
    <source>
        <strain evidence="3">DSM 24499</strain>
    </source>
</reference>
<gene>
    <name evidence="2" type="ORF">SAMN04487907_101537</name>
</gene>
<dbReference type="Pfam" id="PF19992">
    <property type="entry name" value="DUF6427"/>
    <property type="match status" value="1"/>
</dbReference>
<name>A0A1I1DVT9_9FLAO</name>
<evidence type="ECO:0000313" key="2">
    <source>
        <dbReference type="EMBL" id="SFB76840.1"/>
    </source>
</evidence>
<evidence type="ECO:0000256" key="1">
    <source>
        <dbReference type="SAM" id="Phobius"/>
    </source>
</evidence>
<dbReference type="Proteomes" id="UP000199438">
    <property type="component" value="Unassembled WGS sequence"/>
</dbReference>
<keyword evidence="1" id="KW-1133">Transmembrane helix</keyword>
<dbReference type="OrthoDB" id="1439867at2"/>
<accession>A0A1I1DVT9</accession>
<dbReference type="STRING" id="1334022.SAMN04487907_101537"/>
<evidence type="ECO:0008006" key="4">
    <source>
        <dbReference type="Google" id="ProtNLM"/>
    </source>
</evidence>
<dbReference type="AlphaFoldDB" id="A0A1I1DVT9"/>
<keyword evidence="1" id="KW-0812">Transmembrane</keyword>
<dbReference type="InterPro" id="IPR045625">
    <property type="entry name" value="DUF6427"/>
</dbReference>
<feature type="transmembrane region" description="Helical" evidence="1">
    <location>
        <begin position="160"/>
        <end position="182"/>
    </location>
</feature>
<keyword evidence="1" id="KW-0472">Membrane</keyword>
<organism evidence="2 3">
    <name type="scientific">Zunongwangia mangrovi</name>
    <dbReference type="NCBI Taxonomy" id="1334022"/>
    <lineage>
        <taxon>Bacteria</taxon>
        <taxon>Pseudomonadati</taxon>
        <taxon>Bacteroidota</taxon>
        <taxon>Flavobacteriia</taxon>
        <taxon>Flavobacteriales</taxon>
        <taxon>Flavobacteriaceae</taxon>
        <taxon>Zunongwangia</taxon>
    </lineage>
</organism>
<feature type="transmembrane region" description="Helical" evidence="1">
    <location>
        <begin position="239"/>
        <end position="257"/>
    </location>
</feature>
<feature type="transmembrane region" description="Helical" evidence="1">
    <location>
        <begin position="263"/>
        <end position="280"/>
    </location>
</feature>
<feature type="transmembrane region" description="Helical" evidence="1">
    <location>
        <begin position="12"/>
        <end position="30"/>
    </location>
</feature>
<proteinExistence type="predicted"/>
<feature type="transmembrane region" description="Helical" evidence="1">
    <location>
        <begin position="42"/>
        <end position="63"/>
    </location>
</feature>
<feature type="transmembrane region" description="Helical" evidence="1">
    <location>
        <begin position="126"/>
        <end position="153"/>
    </location>
</feature>
<dbReference type="RefSeq" id="WP_092539834.1">
    <property type="nucleotide sequence ID" value="NZ_FOKV01000001.1"/>
</dbReference>